<dbReference type="GO" id="GO:0046961">
    <property type="term" value="F:proton-transporting ATPase activity, rotational mechanism"/>
    <property type="evidence" value="ECO:0007669"/>
    <property type="project" value="InterPro"/>
</dbReference>
<feature type="transmembrane region" description="Helical" evidence="10">
    <location>
        <begin position="387"/>
        <end position="409"/>
    </location>
</feature>
<dbReference type="Gene3D" id="1.20.1460.20">
    <property type="match status" value="1"/>
</dbReference>
<feature type="transmembrane region" description="Helical" evidence="10">
    <location>
        <begin position="345"/>
        <end position="375"/>
    </location>
</feature>
<dbReference type="Gene3D" id="3.30.70.2750">
    <property type="match status" value="1"/>
</dbReference>
<evidence type="ECO:0000256" key="9">
    <source>
        <dbReference type="ARBA" id="ARBA00068671"/>
    </source>
</evidence>
<organism evidence="12 13">
    <name type="scientific">Candidatus Naiadarchaeum limnaeum</name>
    <dbReference type="NCBI Taxonomy" id="2756139"/>
    <lineage>
        <taxon>Archaea</taxon>
        <taxon>Candidatus Undinarchaeota</taxon>
        <taxon>Candidatus Undinarchaeia</taxon>
        <taxon>Candidatus Naiadarchaeales</taxon>
        <taxon>Candidatus Naiadarchaeaceae</taxon>
        <taxon>Candidatus Naiadarchaeum</taxon>
    </lineage>
</organism>
<feature type="transmembrane region" description="Helical" evidence="10">
    <location>
        <begin position="443"/>
        <end position="464"/>
    </location>
</feature>
<evidence type="ECO:0000256" key="10">
    <source>
        <dbReference type="RuleBase" id="RU361189"/>
    </source>
</evidence>
<evidence type="ECO:0000256" key="2">
    <source>
        <dbReference type="ARBA" id="ARBA00009904"/>
    </source>
</evidence>
<evidence type="ECO:0000256" key="7">
    <source>
        <dbReference type="ARBA" id="ARBA00023136"/>
    </source>
</evidence>
<feature type="transmembrane region" description="Helical" evidence="10">
    <location>
        <begin position="544"/>
        <end position="569"/>
    </location>
</feature>
<keyword evidence="3 10" id="KW-0813">Transport</keyword>
<evidence type="ECO:0000256" key="8">
    <source>
        <dbReference type="ARBA" id="ARBA00059506"/>
    </source>
</evidence>
<dbReference type="GO" id="GO:0033179">
    <property type="term" value="C:proton-transporting V-type ATPase, V0 domain"/>
    <property type="evidence" value="ECO:0007669"/>
    <property type="project" value="InterPro"/>
</dbReference>
<evidence type="ECO:0000313" key="12">
    <source>
        <dbReference type="EMBL" id="HIK00216.1"/>
    </source>
</evidence>
<dbReference type="GO" id="GO:0016471">
    <property type="term" value="C:vacuolar proton-transporting V-type ATPase complex"/>
    <property type="evidence" value="ECO:0007669"/>
    <property type="project" value="TreeGrafter"/>
</dbReference>
<evidence type="ECO:0000256" key="1">
    <source>
        <dbReference type="ARBA" id="ARBA00004141"/>
    </source>
</evidence>
<reference evidence="12 13" key="1">
    <citation type="journal article" name="Nat. Commun.">
        <title>Undinarchaeota illuminate DPANN phylogeny and the impact of gene transfer on archaeal evolution.</title>
        <authorList>
            <person name="Dombrowski N."/>
            <person name="Williams T.A."/>
            <person name="Sun J."/>
            <person name="Woodcroft B.J."/>
            <person name="Lee J.H."/>
            <person name="Minh B.Q."/>
            <person name="Rinke C."/>
            <person name="Spang A."/>
        </authorList>
    </citation>
    <scope>NUCLEOTIDE SEQUENCE [LARGE SCALE GENOMIC DNA]</scope>
    <source>
        <strain evidence="12">MAG_bin1129</strain>
    </source>
</reference>
<evidence type="ECO:0000256" key="3">
    <source>
        <dbReference type="ARBA" id="ARBA00022448"/>
    </source>
</evidence>
<evidence type="ECO:0000256" key="6">
    <source>
        <dbReference type="ARBA" id="ARBA00023065"/>
    </source>
</evidence>
<keyword evidence="7 10" id="KW-0472">Membrane</keyword>
<dbReference type="AlphaFoldDB" id="A0A832XI34"/>
<evidence type="ECO:0000256" key="11">
    <source>
        <dbReference type="SAM" id="Coils"/>
    </source>
</evidence>
<keyword evidence="11" id="KW-0175">Coiled coil</keyword>
<dbReference type="PANTHER" id="PTHR11629">
    <property type="entry name" value="VACUOLAR PROTON ATPASES"/>
    <property type="match status" value="1"/>
</dbReference>
<comment type="subcellular location">
    <subcellularLocation>
        <location evidence="1">Membrane</location>
        <topology evidence="1">Multi-pass membrane protein</topology>
    </subcellularLocation>
</comment>
<dbReference type="Proteomes" id="UP000646946">
    <property type="component" value="Unassembled WGS sequence"/>
</dbReference>
<comment type="similarity">
    <text evidence="2 10">Belongs to the V-ATPase 116 kDa subunit family.</text>
</comment>
<evidence type="ECO:0000256" key="4">
    <source>
        <dbReference type="ARBA" id="ARBA00022692"/>
    </source>
</evidence>
<proteinExistence type="inferred from homology"/>
<evidence type="ECO:0000313" key="13">
    <source>
        <dbReference type="Proteomes" id="UP000646946"/>
    </source>
</evidence>
<dbReference type="PANTHER" id="PTHR11629:SF63">
    <property type="entry name" value="V-TYPE PROTON ATPASE SUBUNIT A"/>
    <property type="match status" value="1"/>
</dbReference>
<comment type="caution">
    <text evidence="12">The sequence shown here is derived from an EMBL/GenBank/DDBJ whole genome shotgun (WGS) entry which is preliminary data.</text>
</comment>
<dbReference type="EMBL" id="DVAB01000016">
    <property type="protein sequence ID" value="HIK00216.1"/>
    <property type="molecule type" value="Genomic_DNA"/>
</dbReference>
<evidence type="ECO:0000256" key="5">
    <source>
        <dbReference type="ARBA" id="ARBA00022989"/>
    </source>
</evidence>
<dbReference type="GO" id="GO:0007035">
    <property type="term" value="P:vacuolar acidification"/>
    <property type="evidence" value="ECO:0007669"/>
    <property type="project" value="TreeGrafter"/>
</dbReference>
<protein>
    <recommendedName>
        <fullName evidence="9 10">A-type ATP synthase subunit I</fullName>
    </recommendedName>
</protein>
<keyword evidence="6 10" id="KW-0406">Ion transport</keyword>
<keyword evidence="4 10" id="KW-0812">Transmembrane</keyword>
<dbReference type="Pfam" id="PF01496">
    <property type="entry name" value="V_ATPase_I"/>
    <property type="match status" value="2"/>
</dbReference>
<keyword evidence="13" id="KW-1185">Reference proteome</keyword>
<gene>
    <name evidence="12" type="ORF">H1016_01615</name>
</gene>
<feature type="transmembrane region" description="Helical" evidence="10">
    <location>
        <begin position="506"/>
        <end position="523"/>
    </location>
</feature>
<sequence length="627" mass="71671">MIEPVRMYRVRIVGSKRVLDDSIQTLHSLGVVHIDEYQPGKYKIEEGYFDIGSPFERASKFSEHLVRVRSLIAALRIDPKKIEQKNKINETQEERLRQIEKNYQAISNRLKNQEAKLAEIRSQEEILEFLERLKIRSKLFEPIEEISIFSGITEEDFEQNLKGITDKYKIFKAVFGKKIMFALFVQKTFESAVLNLLSKYKYREIRIPEKIDFKNLADLLAKKKKIGLYMQNLNLKLEQLKVKSAAFLVSYEHYLKRENEKAEAPLRFATTSNSFFIDGYVPVTNYAKLDETFGKNLGTKIHIERSTEEIDFAPTELQNPKLIDAFEFFLNLYSLPFYRELDPTFLIFLTFPFFFGFMLGDVGYGIVTAVIFLIVKLKTKSTVLKGLMNAMILASVSSILFGFVFGEFFGGAHIGNYYELTPIISREHALGQGIEATHVINQMLLITILVGVIHVNIGFIMGFLNVKRMHGLKHAILEKFSWIVLETGAFLMLFQMYNFFFYSLPYQLYIGSGIVLIGLIMLFKGHGAFGLIEVPSVASNVLSYARLFAIGLSSVALAVIINEFATVFIEMGGIMFIPAILILVMGHGINIAIGVIGGFLQSLRLHYVEFFTKFYRGGGKRYEPFGR</sequence>
<name>A0A832XI34_9ARCH</name>
<feature type="coiled-coil region" evidence="11">
    <location>
        <begin position="82"/>
        <end position="123"/>
    </location>
</feature>
<accession>A0A832XI34</accession>
<dbReference type="GO" id="GO:0051117">
    <property type="term" value="F:ATPase binding"/>
    <property type="evidence" value="ECO:0007669"/>
    <property type="project" value="TreeGrafter"/>
</dbReference>
<comment type="function">
    <text evidence="8">Component of the A-type ATP synthase that produces ATP from ADP in the presence of a proton gradient across the membrane.</text>
</comment>
<keyword evidence="5 10" id="KW-1133">Transmembrane helix</keyword>
<dbReference type="InterPro" id="IPR002490">
    <property type="entry name" value="V-ATPase_116kDa_su"/>
</dbReference>
<feature type="transmembrane region" description="Helical" evidence="10">
    <location>
        <begin position="575"/>
        <end position="600"/>
    </location>
</feature>
<dbReference type="Gene3D" id="3.30.70.2170">
    <property type="match status" value="1"/>
</dbReference>
<feature type="transmembrane region" description="Helical" evidence="10">
    <location>
        <begin position="476"/>
        <end position="500"/>
    </location>
</feature>